<feature type="region of interest" description="Disordered" evidence="1">
    <location>
        <begin position="1"/>
        <end position="21"/>
    </location>
</feature>
<reference evidence="2" key="1">
    <citation type="submission" date="2020-05" db="EMBL/GenBank/DDBJ databases">
        <title>Mycena genomes resolve the evolution of fungal bioluminescence.</title>
        <authorList>
            <person name="Tsai I.J."/>
        </authorList>
    </citation>
    <scope>NUCLEOTIDE SEQUENCE</scope>
    <source>
        <strain evidence="2">CCC161011</strain>
    </source>
</reference>
<proteinExistence type="predicted"/>
<dbReference type="OrthoDB" id="3365698at2759"/>
<comment type="caution">
    <text evidence="2">The sequence shown here is derived from an EMBL/GenBank/DDBJ whole genome shotgun (WGS) entry which is preliminary data.</text>
</comment>
<protein>
    <submittedName>
        <fullName evidence="2">F-box domain-containing protein</fullName>
    </submittedName>
</protein>
<keyword evidence="3" id="KW-1185">Reference proteome</keyword>
<sequence length="547" mass="61413">MMYAPSRCSECGAHSTNPPRESFDVNVVPGMRHHALLSTNEIPEGSEVPFVQSLVSETDSRLASLDDAISKLRGQLKTLEEARTSLLTYRTRNSAILSPLRKMPPEVLGEIFLWTLPSLRDEFTRCKVDVRACPWVLTHVSSGWRTVAHSTPSLWSRVVINYETSAPASSAYPSSLVEAQLQRSQKLNIHIRGCEETDFLPQILMFQLLSQHSSRWEELSVRLTPQMSPLLAPLRDRIPSLKRLWIDWTSPESQTAVQSIDCFQTAGSLVDVGIYNEFDYAPVSLPMHQLTRYEVEAPWDKHLSLLPLATRLVEARIDITSDREPANLSLSGVVELLHLRRLYVSNIHVLGCLRLPALEELGLWIHETDKDIVQILEAFIGRSACPLRRLCVERFPDVPTTVEILHKLSAITQLVIIIHVHDAVHSNNINALMSALTVSDLTSSTAVAPQLISLLFGCENTSSIDYSLYLEMVKSRWKASNCALRSAVLLTEVRHPDPDTLHGLHTLRGEGLDLLLVEGVDARAQMIHWTYLTPWTEIDSCSSMFTI</sequence>
<name>A0A8H6XA94_9AGAR</name>
<gene>
    <name evidence="2" type="ORF">MVEN_02121900</name>
</gene>
<evidence type="ECO:0000313" key="3">
    <source>
        <dbReference type="Proteomes" id="UP000620124"/>
    </source>
</evidence>
<dbReference type="AlphaFoldDB" id="A0A8H6XA94"/>
<evidence type="ECO:0000313" key="2">
    <source>
        <dbReference type="EMBL" id="KAF7336856.1"/>
    </source>
</evidence>
<accession>A0A8H6XA94</accession>
<dbReference type="Proteomes" id="UP000620124">
    <property type="component" value="Unassembled WGS sequence"/>
</dbReference>
<evidence type="ECO:0000256" key="1">
    <source>
        <dbReference type="SAM" id="MobiDB-lite"/>
    </source>
</evidence>
<organism evidence="2 3">
    <name type="scientific">Mycena venus</name>
    <dbReference type="NCBI Taxonomy" id="2733690"/>
    <lineage>
        <taxon>Eukaryota</taxon>
        <taxon>Fungi</taxon>
        <taxon>Dikarya</taxon>
        <taxon>Basidiomycota</taxon>
        <taxon>Agaricomycotina</taxon>
        <taxon>Agaricomycetes</taxon>
        <taxon>Agaricomycetidae</taxon>
        <taxon>Agaricales</taxon>
        <taxon>Marasmiineae</taxon>
        <taxon>Mycenaceae</taxon>
        <taxon>Mycena</taxon>
    </lineage>
</organism>
<dbReference type="EMBL" id="JACAZI010000022">
    <property type="protein sequence ID" value="KAF7336856.1"/>
    <property type="molecule type" value="Genomic_DNA"/>
</dbReference>